<dbReference type="Proteomes" id="UP000594132">
    <property type="component" value="Segment"/>
</dbReference>
<evidence type="ECO:0000256" key="1">
    <source>
        <dbReference type="SAM" id="Coils"/>
    </source>
</evidence>
<sequence length="168" mass="19340">MVPVNNVFLGSPDPLLGPLDPTTGLDERMAMLEAYQKKLAELRQAKAQMSQIQSQEVTPSLWNEIDSEVYPLTDEQKMKLAQDEDYAQNDIALQQMVQTEILNLVKGKIENSQSGKELLTNQLSIVKKLKKKIVEETNQEMEAFRRFKEYSKSHPNVTYEEFIKTVYQ</sequence>
<dbReference type="EMBL" id="MT774387">
    <property type="protein sequence ID" value="QOR59134.1"/>
    <property type="molecule type" value="Genomic_DNA"/>
</dbReference>
<feature type="coiled-coil region" evidence="1">
    <location>
        <begin position="25"/>
        <end position="55"/>
    </location>
</feature>
<protein>
    <submittedName>
        <fullName evidence="2">Nuclear pore complex-like protein</fullName>
    </submittedName>
</protein>
<dbReference type="RefSeq" id="YP_010111292.1">
    <property type="nucleotide sequence ID" value="NC_055880.1"/>
</dbReference>
<dbReference type="GeneID" id="65129655"/>
<name>A0A7M1RY91_9CAUD</name>
<keyword evidence="3" id="KW-1185">Reference proteome</keyword>
<keyword evidence="1" id="KW-0175">Coiled coil</keyword>
<reference evidence="2 3" key="1">
    <citation type="submission" date="2020-07" db="EMBL/GenBank/DDBJ databases">
        <title>Taxonomic proposal: Crassvirales, a new order of highly abundant and diverse bacterial viruses.</title>
        <authorList>
            <person name="Shkoporov A.N."/>
            <person name="Stockdale S.R."/>
            <person name="Guerin E."/>
            <person name="Ross R.P."/>
            <person name="Hill C."/>
        </authorList>
    </citation>
    <scope>NUCLEOTIDE SEQUENCE [LARGE SCALE GENOMIC DNA]</scope>
</reference>
<evidence type="ECO:0000313" key="3">
    <source>
        <dbReference type="Proteomes" id="UP000594132"/>
    </source>
</evidence>
<dbReference type="KEGG" id="vg:65129655"/>
<proteinExistence type="predicted"/>
<evidence type="ECO:0000313" key="2">
    <source>
        <dbReference type="EMBL" id="QOR59134.1"/>
    </source>
</evidence>
<organism evidence="2 3">
    <name type="scientific">uncultured phage cr111_1</name>
    <dbReference type="NCBI Taxonomy" id="2772071"/>
    <lineage>
        <taxon>Viruses</taxon>
        <taxon>Duplodnaviria</taxon>
        <taxon>Heunggongvirae</taxon>
        <taxon>Uroviricota</taxon>
        <taxon>Caudoviricetes</taxon>
        <taxon>Crassvirales</taxon>
        <taxon>Steigviridae</taxon>
        <taxon>Asinivirinae</taxon>
        <taxon>Lahndsivirus</taxon>
        <taxon>Lahndsivirus rarus</taxon>
    </lineage>
</organism>
<accession>A0A7M1RY91</accession>